<name>K0AVJ4_GOTA9</name>
<gene>
    <name evidence="1" type="ordered locus">Curi_c07900</name>
</gene>
<dbReference type="EMBL" id="CP003326">
    <property type="protein sequence ID" value="AFS77863.1"/>
    <property type="molecule type" value="Genomic_DNA"/>
</dbReference>
<proteinExistence type="predicted"/>
<dbReference type="HOGENOM" id="CLU_2804715_0_0_9"/>
<sequence>MEERVGYIQDFINKENTSTGYEYDRYMEYRSSNFSSVITEGSGNKEECIMSCVNHYLGLNIMIYLKL</sequence>
<reference evidence="1 2" key="1">
    <citation type="journal article" date="2012" name="PLoS ONE">
        <title>The purine-utilizing bacterium Clostridium acidurici 9a: a genome-guided metabolic reconsideration.</title>
        <authorList>
            <person name="Hartwich K."/>
            <person name="Poehlein A."/>
            <person name="Daniel R."/>
        </authorList>
    </citation>
    <scope>NUCLEOTIDE SEQUENCE [LARGE SCALE GENOMIC DNA]</scope>
    <source>
        <strain evidence="2">ATCC 7906 / DSM 604 / BCRC 14475 / CIP 104303 / KCTC 5404 / NCIMB 10678 / 9a</strain>
    </source>
</reference>
<keyword evidence="2" id="KW-1185">Reference proteome</keyword>
<accession>K0AVJ4</accession>
<dbReference type="AlphaFoldDB" id="K0AVJ4"/>
<evidence type="ECO:0000313" key="1">
    <source>
        <dbReference type="EMBL" id="AFS77863.1"/>
    </source>
</evidence>
<organism evidence="1 2">
    <name type="scientific">Gottschalkia acidurici (strain ATCC 7906 / DSM 604 / BCRC 14475 / CIP 104303 / KCTC 5404 / NCIMB 10678 / 9a)</name>
    <name type="common">Clostridium acidurici</name>
    <dbReference type="NCBI Taxonomy" id="1128398"/>
    <lineage>
        <taxon>Bacteria</taxon>
        <taxon>Bacillati</taxon>
        <taxon>Bacillota</taxon>
        <taxon>Tissierellia</taxon>
        <taxon>Tissierellales</taxon>
        <taxon>Gottschalkiaceae</taxon>
        <taxon>Gottschalkia</taxon>
    </lineage>
</organism>
<protein>
    <submittedName>
        <fullName evidence="1">Uncharacterized protein</fullName>
    </submittedName>
</protein>
<dbReference type="Proteomes" id="UP000006094">
    <property type="component" value="Chromosome"/>
</dbReference>
<dbReference type="KEGG" id="cad:Curi_c07900"/>
<evidence type="ECO:0000313" key="2">
    <source>
        <dbReference type="Proteomes" id="UP000006094"/>
    </source>
</evidence>